<name>A0A4C1UEY5_EUMVA</name>
<keyword evidence="3" id="KW-1185">Reference proteome</keyword>
<dbReference type="AlphaFoldDB" id="A0A4C1UEY5"/>
<dbReference type="Proteomes" id="UP000299102">
    <property type="component" value="Unassembled WGS sequence"/>
</dbReference>
<feature type="region of interest" description="Disordered" evidence="1">
    <location>
        <begin position="211"/>
        <end position="257"/>
    </location>
</feature>
<reference evidence="2 3" key="1">
    <citation type="journal article" date="2019" name="Commun. Biol.">
        <title>The bagworm genome reveals a unique fibroin gene that provides high tensile strength.</title>
        <authorList>
            <person name="Kono N."/>
            <person name="Nakamura H."/>
            <person name="Ohtoshi R."/>
            <person name="Tomita M."/>
            <person name="Numata K."/>
            <person name="Arakawa K."/>
        </authorList>
    </citation>
    <scope>NUCLEOTIDE SEQUENCE [LARGE SCALE GENOMIC DNA]</scope>
</reference>
<organism evidence="2 3">
    <name type="scientific">Eumeta variegata</name>
    <name type="common">Bagworm moth</name>
    <name type="synonym">Eumeta japonica</name>
    <dbReference type="NCBI Taxonomy" id="151549"/>
    <lineage>
        <taxon>Eukaryota</taxon>
        <taxon>Metazoa</taxon>
        <taxon>Ecdysozoa</taxon>
        <taxon>Arthropoda</taxon>
        <taxon>Hexapoda</taxon>
        <taxon>Insecta</taxon>
        <taxon>Pterygota</taxon>
        <taxon>Neoptera</taxon>
        <taxon>Endopterygota</taxon>
        <taxon>Lepidoptera</taxon>
        <taxon>Glossata</taxon>
        <taxon>Ditrysia</taxon>
        <taxon>Tineoidea</taxon>
        <taxon>Psychidae</taxon>
        <taxon>Oiketicinae</taxon>
        <taxon>Eumeta</taxon>
    </lineage>
</organism>
<proteinExistence type="predicted"/>
<evidence type="ECO:0000256" key="1">
    <source>
        <dbReference type="SAM" id="MobiDB-lite"/>
    </source>
</evidence>
<sequence length="257" mass="29096">MAGLEYSGMYTCNSTENQLLKNNIPYHPTSRLSGEWLLVTRGNEYHTMFQRHHIISYQLGERLKLAVIDFAFRPLHPNSEASLFRISISSNIISHLLSRRRYVTKLFDPGDPDQKRNDITSAFASGYCVNKLFIRHLCDTSHLKPTRVASPPDTAFIRPRSSHPAEFRTSFFVPRQRREEIITTKDVILPPIARGQRARASWTCFPKLRELPQKKGEGNGAPSTSSRRGARGTLTVDVRSRDLPDAADEVGATLECT</sequence>
<accession>A0A4C1UEY5</accession>
<protein>
    <submittedName>
        <fullName evidence="2">Uncharacterized protein</fullName>
    </submittedName>
</protein>
<evidence type="ECO:0000313" key="3">
    <source>
        <dbReference type="Proteomes" id="UP000299102"/>
    </source>
</evidence>
<dbReference type="EMBL" id="BGZK01000164">
    <property type="protein sequence ID" value="GBP24677.1"/>
    <property type="molecule type" value="Genomic_DNA"/>
</dbReference>
<evidence type="ECO:0000313" key="2">
    <source>
        <dbReference type="EMBL" id="GBP24677.1"/>
    </source>
</evidence>
<comment type="caution">
    <text evidence="2">The sequence shown here is derived from an EMBL/GenBank/DDBJ whole genome shotgun (WGS) entry which is preliminary data.</text>
</comment>
<gene>
    <name evidence="2" type="ORF">EVAR_15883_1</name>
</gene>